<keyword evidence="1" id="KW-0808">Transferase</keyword>
<dbReference type="OrthoDB" id="408788at2759"/>
<dbReference type="Pfam" id="PF25133">
    <property type="entry name" value="TYW2_N_2"/>
    <property type="match status" value="1"/>
</dbReference>
<feature type="compositionally biased region" description="Acidic residues" evidence="4">
    <location>
        <begin position="135"/>
        <end position="148"/>
    </location>
</feature>
<evidence type="ECO:0000256" key="4">
    <source>
        <dbReference type="SAM" id="MobiDB-lite"/>
    </source>
</evidence>
<organism evidence="6 7">
    <name type="scientific">Adiantum capillus-veneris</name>
    <name type="common">Maidenhair fern</name>
    <dbReference type="NCBI Taxonomy" id="13818"/>
    <lineage>
        <taxon>Eukaryota</taxon>
        <taxon>Viridiplantae</taxon>
        <taxon>Streptophyta</taxon>
        <taxon>Embryophyta</taxon>
        <taxon>Tracheophyta</taxon>
        <taxon>Polypodiopsida</taxon>
        <taxon>Polypodiidae</taxon>
        <taxon>Polypodiales</taxon>
        <taxon>Pteridineae</taxon>
        <taxon>Pteridaceae</taxon>
        <taxon>Vittarioideae</taxon>
        <taxon>Adiantum</taxon>
    </lineage>
</organism>
<dbReference type="InterPro" id="IPR056743">
    <property type="entry name" value="TRM5-TYW2-like_MTfase"/>
</dbReference>
<dbReference type="Pfam" id="PF02475">
    <property type="entry name" value="TRM5-TYW2_MTfase"/>
    <property type="match status" value="1"/>
</dbReference>
<dbReference type="SUPFAM" id="SSF53335">
    <property type="entry name" value="S-adenosyl-L-methionine-dependent methyltransferases"/>
    <property type="match status" value="1"/>
</dbReference>
<gene>
    <name evidence="6" type="ORF">GOP47_0006531</name>
</gene>
<dbReference type="InterPro" id="IPR030382">
    <property type="entry name" value="MeTrfase_TRM5/TYW2"/>
</dbReference>
<feature type="compositionally biased region" description="Acidic residues" evidence="4">
    <location>
        <begin position="115"/>
        <end position="127"/>
    </location>
</feature>
<evidence type="ECO:0000256" key="1">
    <source>
        <dbReference type="ARBA" id="ARBA00022679"/>
    </source>
</evidence>
<dbReference type="GO" id="GO:0002939">
    <property type="term" value="P:tRNA N1-guanine methylation"/>
    <property type="evidence" value="ECO:0007669"/>
    <property type="project" value="TreeGrafter"/>
</dbReference>
<dbReference type="AlphaFoldDB" id="A0A9D4V3L8"/>
<evidence type="ECO:0000256" key="2">
    <source>
        <dbReference type="ARBA" id="ARBA00022691"/>
    </source>
</evidence>
<feature type="compositionally biased region" description="Basic and acidic residues" evidence="4">
    <location>
        <begin position="85"/>
        <end position="99"/>
    </location>
</feature>
<dbReference type="Proteomes" id="UP000886520">
    <property type="component" value="Chromosome 6"/>
</dbReference>
<feature type="domain" description="SAM-dependent methyltransferase TRM5/TYW2-type" evidence="5">
    <location>
        <begin position="532"/>
        <end position="793"/>
    </location>
</feature>
<dbReference type="Gene3D" id="3.40.50.150">
    <property type="entry name" value="Vaccinia Virus protein VP39"/>
    <property type="match status" value="1"/>
</dbReference>
<accession>A0A9D4V3L8</accession>
<dbReference type="PROSITE" id="PS51684">
    <property type="entry name" value="SAM_MT_TRM5_TYW2"/>
    <property type="match status" value="1"/>
</dbReference>
<dbReference type="GO" id="GO:0008175">
    <property type="term" value="F:tRNA methyltransferase activity"/>
    <property type="evidence" value="ECO:0007669"/>
    <property type="project" value="TreeGrafter"/>
</dbReference>
<proteinExistence type="predicted"/>
<dbReference type="Gene3D" id="3.30.300.110">
    <property type="entry name" value="Met-10+ protein-like domains"/>
    <property type="match status" value="1"/>
</dbReference>
<dbReference type="InterPro" id="IPR029063">
    <property type="entry name" value="SAM-dependent_MTases_sf"/>
</dbReference>
<comment type="caution">
    <text evidence="6">The sequence shown here is derived from an EMBL/GenBank/DDBJ whole genome shotgun (WGS) entry which is preliminary data.</text>
</comment>
<reference evidence="6" key="1">
    <citation type="submission" date="2021-01" db="EMBL/GenBank/DDBJ databases">
        <title>Adiantum capillus-veneris genome.</title>
        <authorList>
            <person name="Fang Y."/>
            <person name="Liao Q."/>
        </authorList>
    </citation>
    <scope>NUCLEOTIDE SEQUENCE</scope>
    <source>
        <strain evidence="6">H3</strain>
        <tissue evidence="6">Leaf</tissue>
    </source>
</reference>
<evidence type="ECO:0000256" key="3">
    <source>
        <dbReference type="ARBA" id="ARBA00022694"/>
    </source>
</evidence>
<dbReference type="CDD" id="cd02440">
    <property type="entry name" value="AdoMet_MTases"/>
    <property type="match status" value="1"/>
</dbReference>
<dbReference type="EMBL" id="JABFUD020000006">
    <property type="protein sequence ID" value="KAI5078860.1"/>
    <property type="molecule type" value="Genomic_DNA"/>
</dbReference>
<evidence type="ECO:0000313" key="6">
    <source>
        <dbReference type="EMBL" id="KAI5078860.1"/>
    </source>
</evidence>
<protein>
    <recommendedName>
        <fullName evidence="5">SAM-dependent methyltransferase TRM5/TYW2-type domain-containing protein</fullName>
    </recommendedName>
</protein>
<sequence>MQGLAVNSPTFCFDFAPQCCRGLPVHSQLKHHHCLAVRFDYEHRPIFEEGERLPARLLDSLLLAEKARLNARLVAVDISKPPPKKSVDLNRNHTQADKRRSARGRVSLPIRGDSNDDTGDGNVDDSDLFSFDDVPMYEDSDYGEDDESHDYNGEMRKHPSSGAGKYLGQVLGIPRFQLEQELKRVPGDVSEREVSIQRNVPRQNLIETPKELQQFQSSSELVSSGDVKIQNLASGRDAHTTNCEYDEQGMAHSYARSSGVVARASRGRNNLLSQEISFCDDVPSLPLGRAFNRLLFARTYRLVALQVSLAECESLADRLKGHLLNWPRISNIARVEGDDMDWDTVRLWANGKRRSKEGVEDSLFQAVYGTQAPSGQMMKRANSGEKLSSRHLKYLECISRPGRKALKEIKEERESRLNTGKQHSKKYYMVELGDSCGQTEELYLDTGLLLPGSSMGRWRGPFRLLLLDPKYAGKSMLPMAVKMLLNECSGHGKGGPRREIVSCTLTLFYKYWSMEEIISSLLPSGETLPLPIKVLGHVAVLQLGEQYSSVKFFLGKVILDKHRPKVKTVINKPEPVEGWSLPTFEVLAGNHSLVTSIVENEMQFIINLATMHWDSELAGERKRLIQKFSSKDIVCDVYAGAGALALSSAKKVWRVFANDPNSDALKYLARNVNDNKLHAKVELYNMECCVFLRKLLAFKRPVLMTQIVFSLPTRAETVKDALKGAFNRKTWPANQPLPTVSVYGFSDTSNYKRDFGQLIVDRLGLATEAIELYSVKSLDSERDIIEAYQCICAKIIPSCLPSKVFAESKNENFGQAASHVLYLASEISSIETCQACISSVCNTSAAGKYDGDGRAPVQLTVQHPV</sequence>
<dbReference type="PANTHER" id="PTHR23245">
    <property type="entry name" value="TRNA METHYLTRANSFERASE"/>
    <property type="match status" value="1"/>
</dbReference>
<name>A0A9D4V3L8_ADICA</name>
<evidence type="ECO:0000259" key="5">
    <source>
        <dbReference type="PROSITE" id="PS51684"/>
    </source>
</evidence>
<keyword evidence="2" id="KW-0949">S-adenosyl-L-methionine</keyword>
<dbReference type="InterPro" id="IPR056744">
    <property type="entry name" value="TRM5/TYW2-like_N"/>
</dbReference>
<dbReference type="GO" id="GO:0005737">
    <property type="term" value="C:cytoplasm"/>
    <property type="evidence" value="ECO:0007669"/>
    <property type="project" value="TreeGrafter"/>
</dbReference>
<keyword evidence="3" id="KW-0819">tRNA processing</keyword>
<evidence type="ECO:0000313" key="7">
    <source>
        <dbReference type="Proteomes" id="UP000886520"/>
    </source>
</evidence>
<keyword evidence="7" id="KW-1185">Reference proteome</keyword>
<dbReference type="PANTHER" id="PTHR23245:SF43">
    <property type="entry name" value="TRNA (GUANINE(37)-N1)-METHYLTRANSFERASE 2"/>
    <property type="match status" value="1"/>
</dbReference>
<feature type="region of interest" description="Disordered" evidence="4">
    <location>
        <begin position="80"/>
        <end position="149"/>
    </location>
</feature>